<evidence type="ECO:0000313" key="1">
    <source>
        <dbReference type="EMBL" id="SMP15940.1"/>
    </source>
</evidence>
<evidence type="ECO:0008006" key="3">
    <source>
        <dbReference type="Google" id="ProtNLM"/>
    </source>
</evidence>
<gene>
    <name evidence="1" type="ORF">SAMN06265373_1032</name>
</gene>
<name>A0ABY1NR73_9RHOB</name>
<comment type="caution">
    <text evidence="1">The sequence shown here is derived from an EMBL/GenBank/DDBJ whole genome shotgun (WGS) entry which is preliminary data.</text>
</comment>
<evidence type="ECO:0000313" key="2">
    <source>
        <dbReference type="Proteomes" id="UP001157961"/>
    </source>
</evidence>
<organism evidence="1 2">
    <name type="scientific">Shimia sagamensis</name>
    <dbReference type="NCBI Taxonomy" id="1566352"/>
    <lineage>
        <taxon>Bacteria</taxon>
        <taxon>Pseudomonadati</taxon>
        <taxon>Pseudomonadota</taxon>
        <taxon>Alphaproteobacteria</taxon>
        <taxon>Rhodobacterales</taxon>
        <taxon>Roseobacteraceae</taxon>
    </lineage>
</organism>
<sequence>MRPLFESLSDFSVLIGDIEARVEAFSAETTRRQEQKLAALNQAITRSKCELQQAGATYATKRAAKQMVAAMDCLTTDPLGHPSETDLSPQELRSKLSEHAQLTLLFAKCAVQIAERSVDDALRKGDTFPPPKAER</sequence>
<accession>A0ABY1NR73</accession>
<dbReference type="RefSeq" id="WP_283425480.1">
    <property type="nucleotide sequence ID" value="NZ_FXTY01000003.1"/>
</dbReference>
<proteinExistence type="predicted"/>
<dbReference type="Proteomes" id="UP001157961">
    <property type="component" value="Unassembled WGS sequence"/>
</dbReference>
<dbReference type="EMBL" id="FXTY01000003">
    <property type="protein sequence ID" value="SMP15940.1"/>
    <property type="molecule type" value="Genomic_DNA"/>
</dbReference>
<keyword evidence="2" id="KW-1185">Reference proteome</keyword>
<protein>
    <recommendedName>
        <fullName evidence="3">FlgN protein</fullName>
    </recommendedName>
</protein>
<reference evidence="1 2" key="1">
    <citation type="submission" date="2017-05" db="EMBL/GenBank/DDBJ databases">
        <authorList>
            <person name="Varghese N."/>
            <person name="Submissions S."/>
        </authorList>
    </citation>
    <scope>NUCLEOTIDE SEQUENCE [LARGE SCALE GENOMIC DNA]</scope>
    <source>
        <strain evidence="1 2">DSM 29734</strain>
    </source>
</reference>